<feature type="transmembrane region" description="Helical" evidence="6">
    <location>
        <begin position="422"/>
        <end position="442"/>
    </location>
</feature>
<feature type="transmembrane region" description="Helical" evidence="6">
    <location>
        <begin position="135"/>
        <end position="152"/>
    </location>
</feature>
<feature type="transmembrane region" description="Helical" evidence="6">
    <location>
        <begin position="73"/>
        <end position="100"/>
    </location>
</feature>
<evidence type="ECO:0000259" key="7">
    <source>
        <dbReference type="Pfam" id="PF00361"/>
    </source>
</evidence>
<feature type="transmembrane region" description="Helical" evidence="6">
    <location>
        <begin position="32"/>
        <end position="53"/>
    </location>
</feature>
<keyword evidence="4 6" id="KW-0472">Membrane</keyword>
<dbReference type="NCBIfam" id="TIGR01974">
    <property type="entry name" value="NDH_I_L"/>
    <property type="match status" value="1"/>
</dbReference>
<dbReference type="PRINTS" id="PR01434">
    <property type="entry name" value="NADHDHGNASE5"/>
</dbReference>
<dbReference type="InterPro" id="IPR018393">
    <property type="entry name" value="NADHpl_OxRdtase_5_subgr"/>
</dbReference>
<feature type="transmembrane region" description="Helical" evidence="6">
    <location>
        <begin position="504"/>
        <end position="525"/>
    </location>
</feature>
<feature type="transmembrane region" description="Helical" evidence="6">
    <location>
        <begin position="463"/>
        <end position="484"/>
    </location>
</feature>
<feature type="transmembrane region" description="Helical" evidence="6">
    <location>
        <begin position="610"/>
        <end position="628"/>
    </location>
</feature>
<dbReference type="Proteomes" id="UP000071392">
    <property type="component" value="Unassembled WGS sequence"/>
</dbReference>
<feature type="transmembrane region" description="Helical" evidence="6">
    <location>
        <begin position="578"/>
        <end position="598"/>
    </location>
</feature>
<keyword evidence="2 5" id="KW-0812">Transmembrane</keyword>
<accession>A0A139SP07</accession>
<evidence type="ECO:0000256" key="4">
    <source>
        <dbReference type="ARBA" id="ARBA00023136"/>
    </source>
</evidence>
<proteinExistence type="predicted"/>
<dbReference type="GO" id="GO:0042773">
    <property type="term" value="P:ATP synthesis coupled electron transport"/>
    <property type="evidence" value="ECO:0007669"/>
    <property type="project" value="InterPro"/>
</dbReference>
<dbReference type="EMBL" id="LSZP01000028">
    <property type="protein sequence ID" value="KXU36244.1"/>
    <property type="molecule type" value="Genomic_DNA"/>
</dbReference>
<protein>
    <submittedName>
        <fullName evidence="9">NADH-quinone oxidoreductase subunit L</fullName>
    </submittedName>
</protein>
<feature type="transmembrane region" description="Helical" evidence="6">
    <location>
        <begin position="333"/>
        <end position="364"/>
    </location>
</feature>
<feature type="transmembrane region" description="Helical" evidence="6">
    <location>
        <begin position="275"/>
        <end position="295"/>
    </location>
</feature>
<evidence type="ECO:0000313" key="10">
    <source>
        <dbReference type="Proteomes" id="UP000071392"/>
    </source>
</evidence>
<dbReference type="RefSeq" id="WP_068711342.1">
    <property type="nucleotide sequence ID" value="NZ_LSZP01000028.1"/>
</dbReference>
<keyword evidence="3 6" id="KW-1133">Transmembrane helix</keyword>
<evidence type="ECO:0000256" key="3">
    <source>
        <dbReference type="ARBA" id="ARBA00022989"/>
    </source>
</evidence>
<evidence type="ECO:0000256" key="2">
    <source>
        <dbReference type="ARBA" id="ARBA00022692"/>
    </source>
</evidence>
<dbReference type="GO" id="GO:0016020">
    <property type="term" value="C:membrane"/>
    <property type="evidence" value="ECO:0007669"/>
    <property type="project" value="UniProtKB-SubCell"/>
</dbReference>
<dbReference type="InterPro" id="IPR001750">
    <property type="entry name" value="ND/Mrp_TM"/>
</dbReference>
<feature type="transmembrane region" description="Helical" evidence="6">
    <location>
        <begin position="6"/>
        <end position="25"/>
    </location>
</feature>
<feature type="domain" description="NADH-Ubiquinone oxidoreductase (complex I) chain 5 N-terminal" evidence="8">
    <location>
        <begin position="65"/>
        <end position="115"/>
    </location>
</feature>
<evidence type="ECO:0000256" key="5">
    <source>
        <dbReference type="RuleBase" id="RU000320"/>
    </source>
</evidence>
<name>A0A139SP07_9BACT</name>
<feature type="transmembrane region" description="Helical" evidence="6">
    <location>
        <begin position="246"/>
        <end position="263"/>
    </location>
</feature>
<feature type="transmembrane region" description="Helical" evidence="6">
    <location>
        <begin position="385"/>
        <end position="407"/>
    </location>
</feature>
<dbReference type="AlphaFoldDB" id="A0A139SP07"/>
<evidence type="ECO:0000256" key="6">
    <source>
        <dbReference type="SAM" id="Phobius"/>
    </source>
</evidence>
<dbReference type="OrthoDB" id="9807568at2"/>
<dbReference type="InterPro" id="IPR003945">
    <property type="entry name" value="NU5C-like"/>
</dbReference>
<sequence length="629" mass="67164">MTPVQNALLVLLVPLVSAALIALFLRRRGGLATTVSVTAAGALAALSLLLIFGGDAARFTTSVEWLRLGDFSLSLGFLFDDLAALMLFVVSFVGFFIHLFSVGYMHEDKARARYFGGLSIFMFSMLGIVLADNLFMIFIFWELVGFSSYLLINHYHEKQSAADASKKAFIANRVGDFGFLLGIILCYATYGTTNLVELRALGEAGALSATCASAIPLLLFCGALGKSAQMPLHVWLPDAMEGPTPVSALIHAATMVAAGIYMLCRVEVLMVAEALNVILWVGTITALYAALCAVVQRDIKKVLAYSTLSQIGYMVAAFGLGSTLVSPDGAPELVIAAGVGAAMFHLTTHAFFKALLFLGAGSVIHGCHHEQDMPKMGGLAKKMPVTYATFTLGVFAIIGMPGLAGFFSKDAILLLAYQNNGAVFGTLALSAVLTAFYMIRMWRIVFFGEARSEVARGAHESGLAMTVPLLVLGLLAVVGGYGNIYGRLAGDLAYLIPHSEEAHTTILVTSIAVMLLGGGLAWLLYRRPDSRDDAIALKSPALFRSLVGLQGVFDSAYGYYVAKVQQRFAMMLNFLEKVFLAGVIVRGTASLVGLVGLGARALQTGSLHAYVYWFLLGVVLLWAIVSGVF</sequence>
<dbReference type="Gene3D" id="1.20.5.2700">
    <property type="match status" value="1"/>
</dbReference>
<dbReference type="GO" id="GO:0008137">
    <property type="term" value="F:NADH dehydrogenase (ubiquinone) activity"/>
    <property type="evidence" value="ECO:0007669"/>
    <property type="project" value="InterPro"/>
</dbReference>
<dbReference type="NCBIfam" id="NF005141">
    <property type="entry name" value="PRK06590.1"/>
    <property type="match status" value="1"/>
</dbReference>
<dbReference type="GO" id="GO:0015990">
    <property type="term" value="P:electron transport coupled proton transport"/>
    <property type="evidence" value="ECO:0007669"/>
    <property type="project" value="TreeGrafter"/>
</dbReference>
<gene>
    <name evidence="9" type="ORF">AXK12_03655</name>
</gene>
<dbReference type="GO" id="GO:0003954">
    <property type="term" value="F:NADH dehydrogenase activity"/>
    <property type="evidence" value="ECO:0007669"/>
    <property type="project" value="TreeGrafter"/>
</dbReference>
<dbReference type="GO" id="GO:0012505">
    <property type="term" value="C:endomembrane system"/>
    <property type="evidence" value="ECO:0007669"/>
    <property type="project" value="UniProtKB-SubCell"/>
</dbReference>
<feature type="transmembrane region" description="Helical" evidence="6">
    <location>
        <begin position="204"/>
        <end position="225"/>
    </location>
</feature>
<dbReference type="Pfam" id="PF00662">
    <property type="entry name" value="Proton_antipo_N"/>
    <property type="match status" value="1"/>
</dbReference>
<evidence type="ECO:0000313" key="9">
    <source>
        <dbReference type="EMBL" id="KXU36244.1"/>
    </source>
</evidence>
<comment type="subcellular location">
    <subcellularLocation>
        <location evidence="1">Endomembrane system</location>
        <topology evidence="1">Multi-pass membrane protein</topology>
    </subcellularLocation>
    <subcellularLocation>
        <location evidence="5">Membrane</location>
        <topology evidence="5">Multi-pass membrane protein</topology>
    </subcellularLocation>
</comment>
<feature type="transmembrane region" description="Helical" evidence="6">
    <location>
        <begin position="302"/>
        <end position="321"/>
    </location>
</feature>
<evidence type="ECO:0000256" key="1">
    <source>
        <dbReference type="ARBA" id="ARBA00004127"/>
    </source>
</evidence>
<feature type="domain" description="NADH:quinone oxidoreductase/Mrp antiporter transmembrane" evidence="7">
    <location>
        <begin position="131"/>
        <end position="434"/>
    </location>
</feature>
<reference evidence="9 10" key="1">
    <citation type="submission" date="2016-02" db="EMBL/GenBank/DDBJ databases">
        <authorList>
            <person name="Wen L."/>
            <person name="He K."/>
            <person name="Yang H."/>
        </authorList>
    </citation>
    <scope>NUCLEOTIDE SEQUENCE [LARGE SCALE GENOMIC DNA]</scope>
    <source>
        <strain evidence="9 10">CV41</strain>
    </source>
</reference>
<dbReference type="PRINTS" id="PR01435">
    <property type="entry name" value="NPOXDRDTASE5"/>
</dbReference>
<organism evidence="9 10">
    <name type="scientific">Cephaloticoccus capnophilus</name>
    <dbReference type="NCBI Taxonomy" id="1548208"/>
    <lineage>
        <taxon>Bacteria</taxon>
        <taxon>Pseudomonadati</taxon>
        <taxon>Verrucomicrobiota</taxon>
        <taxon>Opitutia</taxon>
        <taxon>Opitutales</taxon>
        <taxon>Opitutaceae</taxon>
        <taxon>Cephaloticoccus</taxon>
    </lineage>
</organism>
<comment type="caution">
    <text evidence="9">The sequence shown here is derived from an EMBL/GenBank/DDBJ whole genome shotgun (WGS) entry which is preliminary data.</text>
</comment>
<dbReference type="STRING" id="1548208.AXK12_03655"/>
<keyword evidence="10" id="KW-1185">Reference proteome</keyword>
<evidence type="ECO:0000259" key="8">
    <source>
        <dbReference type="Pfam" id="PF00662"/>
    </source>
</evidence>
<feature type="transmembrane region" description="Helical" evidence="6">
    <location>
        <begin position="173"/>
        <end position="192"/>
    </location>
</feature>
<dbReference type="Pfam" id="PF00361">
    <property type="entry name" value="Proton_antipo_M"/>
    <property type="match status" value="1"/>
</dbReference>
<dbReference type="InterPro" id="IPR001516">
    <property type="entry name" value="Proton_antipo_N"/>
</dbReference>
<dbReference type="PANTHER" id="PTHR42829:SF2">
    <property type="entry name" value="NADH-UBIQUINONE OXIDOREDUCTASE CHAIN 5"/>
    <property type="match status" value="1"/>
</dbReference>
<feature type="transmembrane region" description="Helical" evidence="6">
    <location>
        <begin position="112"/>
        <end position="129"/>
    </location>
</feature>
<dbReference type="PANTHER" id="PTHR42829">
    <property type="entry name" value="NADH-UBIQUINONE OXIDOREDUCTASE CHAIN 5"/>
    <property type="match status" value="1"/>
</dbReference>